<comment type="caution">
    <text evidence="2">The sequence shown here is derived from an EMBL/GenBank/DDBJ whole genome shotgun (WGS) entry which is preliminary data.</text>
</comment>
<dbReference type="Pfam" id="PF07929">
    <property type="entry name" value="PRiA4_ORF3"/>
    <property type="match status" value="1"/>
</dbReference>
<gene>
    <name evidence="2" type="ORF">QRT03_16645</name>
</gene>
<reference evidence="2 3" key="1">
    <citation type="submission" date="2023-06" db="EMBL/GenBank/DDBJ databases">
        <title>Actinomycetospora Odt1-22.</title>
        <authorList>
            <person name="Supong K."/>
        </authorList>
    </citation>
    <scope>NUCLEOTIDE SEQUENCE [LARGE SCALE GENOMIC DNA]</scope>
    <source>
        <strain evidence="2 3">Odt1-22</strain>
    </source>
</reference>
<proteinExistence type="predicted"/>
<dbReference type="InterPro" id="IPR024047">
    <property type="entry name" value="MM3350-like_sf"/>
</dbReference>
<dbReference type="Proteomes" id="UP001231924">
    <property type="component" value="Unassembled WGS sequence"/>
</dbReference>
<accession>A0ABT7MAB5</accession>
<dbReference type="InterPro" id="IPR012912">
    <property type="entry name" value="Plasmid_pRiA4b_Orf3-like"/>
</dbReference>
<feature type="domain" description="Plasmid pRiA4b Orf3-like" evidence="1">
    <location>
        <begin position="18"/>
        <end position="174"/>
    </location>
</feature>
<keyword evidence="3" id="KW-1185">Reference proteome</keyword>
<dbReference type="PANTHER" id="PTHR41878:SF1">
    <property type="entry name" value="TNPR PROTEIN"/>
    <property type="match status" value="1"/>
</dbReference>
<evidence type="ECO:0000313" key="2">
    <source>
        <dbReference type="EMBL" id="MDL5157597.1"/>
    </source>
</evidence>
<organism evidence="2 3">
    <name type="scientific">Actinomycetospora termitidis</name>
    <dbReference type="NCBI Taxonomy" id="3053470"/>
    <lineage>
        <taxon>Bacteria</taxon>
        <taxon>Bacillati</taxon>
        <taxon>Actinomycetota</taxon>
        <taxon>Actinomycetes</taxon>
        <taxon>Pseudonocardiales</taxon>
        <taxon>Pseudonocardiaceae</taxon>
        <taxon>Actinomycetospora</taxon>
    </lineage>
</organism>
<evidence type="ECO:0000259" key="1">
    <source>
        <dbReference type="Pfam" id="PF07929"/>
    </source>
</evidence>
<evidence type="ECO:0000313" key="3">
    <source>
        <dbReference type="Proteomes" id="UP001231924"/>
    </source>
</evidence>
<name>A0ABT7MAB5_9PSEU</name>
<sequence>MRKKARRTTRTTRIHLVGLALNGVEPPVTRSLELAADTDLEDLHLVLQAAMGWSNSHLHEFEVGGVTYGEPEGDEMEDEAGVRLSSLVEVGGTLTYTYDYGDLWGHTLTVLALSEPEPGVTYPRLVSAAGACPPEDCGGPMGYADLLAALRDPDDASHDEVVDWLGADFDPADPQREQLEQALAAQAWTPLGS</sequence>
<dbReference type="PANTHER" id="PTHR41878">
    <property type="entry name" value="LEXA REPRESSOR-RELATED"/>
    <property type="match status" value="1"/>
</dbReference>
<dbReference type="Gene3D" id="3.10.290.30">
    <property type="entry name" value="MM3350-like"/>
    <property type="match status" value="1"/>
</dbReference>
<dbReference type="RefSeq" id="WP_286054045.1">
    <property type="nucleotide sequence ID" value="NZ_JASVWF010000003.1"/>
</dbReference>
<dbReference type="EMBL" id="JASVWF010000003">
    <property type="protein sequence ID" value="MDL5157597.1"/>
    <property type="molecule type" value="Genomic_DNA"/>
</dbReference>
<protein>
    <submittedName>
        <fullName evidence="2">Plasmid pRiA4b ORF-3 family protein</fullName>
    </submittedName>
</protein>
<dbReference type="SUPFAM" id="SSF159941">
    <property type="entry name" value="MM3350-like"/>
    <property type="match status" value="1"/>
</dbReference>